<accession>A0A7X1FYH9</accession>
<dbReference type="NCBIfam" id="TIGR00254">
    <property type="entry name" value="GGDEF"/>
    <property type="match status" value="1"/>
</dbReference>
<dbReference type="Pfam" id="PF07695">
    <property type="entry name" value="7TMR-DISM_7TM"/>
    <property type="match status" value="1"/>
</dbReference>
<dbReference type="EC" id="2.7.7.65" evidence="1"/>
<feature type="transmembrane region" description="Helical" evidence="3">
    <location>
        <begin position="233"/>
        <end position="253"/>
    </location>
</feature>
<feature type="domain" description="GGDEF" evidence="4">
    <location>
        <begin position="452"/>
        <end position="581"/>
    </location>
</feature>
<dbReference type="GO" id="GO:0052621">
    <property type="term" value="F:diguanylate cyclase activity"/>
    <property type="evidence" value="ECO:0007669"/>
    <property type="project" value="UniProtKB-EC"/>
</dbReference>
<dbReference type="InterPro" id="IPR000160">
    <property type="entry name" value="GGDEF_dom"/>
</dbReference>
<dbReference type="PANTHER" id="PTHR45138:SF9">
    <property type="entry name" value="DIGUANYLATE CYCLASE DGCM-RELATED"/>
    <property type="match status" value="1"/>
</dbReference>
<feature type="transmembrane region" description="Helical" evidence="3">
    <location>
        <begin position="296"/>
        <end position="314"/>
    </location>
</feature>
<evidence type="ECO:0000259" key="4">
    <source>
        <dbReference type="PROSITE" id="PS50887"/>
    </source>
</evidence>
<evidence type="ECO:0000313" key="5">
    <source>
        <dbReference type="EMBL" id="MBC2669336.1"/>
    </source>
</evidence>
<comment type="catalytic activity">
    <reaction evidence="2">
        <text>2 GTP = 3',3'-c-di-GMP + 2 diphosphate</text>
        <dbReference type="Rhea" id="RHEA:24898"/>
        <dbReference type="ChEBI" id="CHEBI:33019"/>
        <dbReference type="ChEBI" id="CHEBI:37565"/>
        <dbReference type="ChEBI" id="CHEBI:58805"/>
        <dbReference type="EC" id="2.7.7.65"/>
    </reaction>
</comment>
<dbReference type="AlphaFoldDB" id="A0A7X1FYH9"/>
<reference evidence="5 6" key="1">
    <citation type="submission" date="2020-08" db="EMBL/GenBank/DDBJ databases">
        <title>The genome sequence of type strain Novosphingobium piscinae KCTC 42194.</title>
        <authorList>
            <person name="Liu Y."/>
        </authorList>
    </citation>
    <scope>NUCLEOTIDE SEQUENCE [LARGE SCALE GENOMIC DNA]</scope>
    <source>
        <strain evidence="5 6">KCTC 42194</strain>
    </source>
</reference>
<organism evidence="5 6">
    <name type="scientific">Novosphingobium piscinae</name>
    <dbReference type="NCBI Taxonomy" id="1507448"/>
    <lineage>
        <taxon>Bacteria</taxon>
        <taxon>Pseudomonadati</taxon>
        <taxon>Pseudomonadota</taxon>
        <taxon>Alphaproteobacteria</taxon>
        <taxon>Sphingomonadales</taxon>
        <taxon>Sphingomonadaceae</taxon>
        <taxon>Novosphingobium</taxon>
    </lineage>
</organism>
<keyword evidence="3" id="KW-0812">Transmembrane</keyword>
<dbReference type="PANTHER" id="PTHR45138">
    <property type="entry name" value="REGULATORY COMPONENTS OF SENSORY TRANSDUCTION SYSTEM"/>
    <property type="match status" value="1"/>
</dbReference>
<protein>
    <recommendedName>
        <fullName evidence="1">diguanylate cyclase</fullName>
        <ecNumber evidence="1">2.7.7.65</ecNumber>
    </recommendedName>
</protein>
<evidence type="ECO:0000256" key="1">
    <source>
        <dbReference type="ARBA" id="ARBA00012528"/>
    </source>
</evidence>
<keyword evidence="6" id="KW-1185">Reference proteome</keyword>
<dbReference type="InterPro" id="IPR050469">
    <property type="entry name" value="Diguanylate_Cyclase"/>
</dbReference>
<evidence type="ECO:0000256" key="2">
    <source>
        <dbReference type="ARBA" id="ARBA00034247"/>
    </source>
</evidence>
<feature type="transmembrane region" description="Helical" evidence="3">
    <location>
        <begin position="352"/>
        <end position="371"/>
    </location>
</feature>
<keyword evidence="3" id="KW-1133">Transmembrane helix</keyword>
<feature type="transmembrane region" description="Helical" evidence="3">
    <location>
        <begin position="383"/>
        <end position="404"/>
    </location>
</feature>
<gene>
    <name evidence="5" type="ORF">H7F53_09295</name>
</gene>
<keyword evidence="3" id="KW-0472">Membrane</keyword>
<dbReference type="InterPro" id="IPR043128">
    <property type="entry name" value="Rev_trsase/Diguanyl_cyclase"/>
</dbReference>
<feature type="transmembrane region" description="Helical" evidence="3">
    <location>
        <begin position="265"/>
        <end position="284"/>
    </location>
</feature>
<dbReference type="Proteomes" id="UP000551327">
    <property type="component" value="Unassembled WGS sequence"/>
</dbReference>
<dbReference type="CDD" id="cd01949">
    <property type="entry name" value="GGDEF"/>
    <property type="match status" value="1"/>
</dbReference>
<dbReference type="Gene3D" id="3.30.70.270">
    <property type="match status" value="1"/>
</dbReference>
<evidence type="ECO:0000256" key="3">
    <source>
        <dbReference type="SAM" id="Phobius"/>
    </source>
</evidence>
<proteinExistence type="predicted"/>
<dbReference type="InterPro" id="IPR011623">
    <property type="entry name" value="7TMR_DISM_rcpt_extracell_dom1"/>
</dbReference>
<dbReference type="PROSITE" id="PS50887">
    <property type="entry name" value="GGDEF"/>
    <property type="match status" value="1"/>
</dbReference>
<feature type="transmembrane region" description="Helical" evidence="3">
    <location>
        <begin position="196"/>
        <end position="221"/>
    </location>
</feature>
<name>A0A7X1FYH9_9SPHN</name>
<dbReference type="EMBL" id="JACLAX010000007">
    <property type="protein sequence ID" value="MBC2669336.1"/>
    <property type="molecule type" value="Genomic_DNA"/>
</dbReference>
<feature type="transmembrane region" description="Helical" evidence="3">
    <location>
        <begin position="326"/>
        <end position="345"/>
    </location>
</feature>
<sequence length="596" mass="64259">MLRPFHQSLAAVRAQWATPGGAWALLALLVLALCGGHPARAATVERPVLRLAGCVAPVQPGDTPARVLAAPARFDCVRPTSDWGPGSYWVHYVLPPGAAAPAAKGQPRQFRFVPHWQQSLAVITRDDRGHIHARTYDDAALSRQLGFGAMLGVPLDSPGGGEVRDVLVRLDGALNASGLLGDPQVLDTAALHGQELLAVAALAAFGGLGFGLLCYNIVLWLTIRERFQLTYCLSLLAMLAYVWVNSAAMVQLVPTVAHTQRLATSYLLLGFVSALSLQFITDFIEPQCLPRWLRQSARQFGIVYVLLGLAVAFAPPGWRHLADRAYAFSFVPLPAIVLALTVIAWRRGSRSIRVLAIAWVLPLLMTLLRIAHAFNLIGFSPLVQYALVIGMSIEALLSSLAMSFRIKLITEDRDRARADERAARQLANIDALTGLLNRRALLEQLIAWRSPGALRLLLVDIDQFKAVNDRFGHLVGDEVLRGVAEVLAIRADLNASVARIGGEEFALVGAAETLSEAVALGILADIRATAMAGEVRVTVSIGMAEGPVRGEDDWRELYRRADAALYQAKSEGRNRAVHALPPVLPATPGSARSAVA</sequence>
<dbReference type="RefSeq" id="WP_185679193.1">
    <property type="nucleotide sequence ID" value="NZ_JACLAX010000007.1"/>
</dbReference>
<dbReference type="InterPro" id="IPR029787">
    <property type="entry name" value="Nucleotide_cyclase"/>
</dbReference>
<comment type="caution">
    <text evidence="5">The sequence shown here is derived from an EMBL/GenBank/DDBJ whole genome shotgun (WGS) entry which is preliminary data.</text>
</comment>
<dbReference type="SUPFAM" id="SSF55073">
    <property type="entry name" value="Nucleotide cyclase"/>
    <property type="match status" value="1"/>
</dbReference>
<evidence type="ECO:0000313" key="6">
    <source>
        <dbReference type="Proteomes" id="UP000551327"/>
    </source>
</evidence>
<dbReference type="SMART" id="SM00267">
    <property type="entry name" value="GGDEF"/>
    <property type="match status" value="1"/>
</dbReference>
<dbReference type="Pfam" id="PF00990">
    <property type="entry name" value="GGDEF"/>
    <property type="match status" value="1"/>
</dbReference>